<proteinExistence type="predicted"/>
<organism evidence="1 2">
    <name type="scientific">Algoriphagus ratkowskyi</name>
    <dbReference type="NCBI Taxonomy" id="57028"/>
    <lineage>
        <taxon>Bacteria</taxon>
        <taxon>Pseudomonadati</taxon>
        <taxon>Bacteroidota</taxon>
        <taxon>Cytophagia</taxon>
        <taxon>Cytophagales</taxon>
        <taxon>Cyclobacteriaceae</taxon>
        <taxon>Algoriphagus</taxon>
    </lineage>
</organism>
<reference evidence="1 2" key="1">
    <citation type="submission" date="2018-06" db="EMBL/GenBank/DDBJ databases">
        <title>Genomic Encyclopedia of Archaeal and Bacterial Type Strains, Phase II (KMG-II): from individual species to whole genera.</title>
        <authorList>
            <person name="Goeker M."/>
        </authorList>
    </citation>
    <scope>NUCLEOTIDE SEQUENCE [LARGE SCALE GENOMIC DNA]</scope>
    <source>
        <strain evidence="1 2">DSM 22686</strain>
    </source>
</reference>
<comment type="caution">
    <text evidence="1">The sequence shown here is derived from an EMBL/GenBank/DDBJ whole genome shotgun (WGS) entry which is preliminary data.</text>
</comment>
<dbReference type="EMBL" id="QKZU01000006">
    <property type="protein sequence ID" value="PZX57600.1"/>
    <property type="molecule type" value="Genomic_DNA"/>
</dbReference>
<protein>
    <submittedName>
        <fullName evidence="1">Uncharacterized protein</fullName>
    </submittedName>
</protein>
<gene>
    <name evidence="1" type="ORF">LV84_01728</name>
</gene>
<evidence type="ECO:0000313" key="1">
    <source>
        <dbReference type="EMBL" id="PZX57600.1"/>
    </source>
</evidence>
<sequence>MSVKEFKKEEADKLITRVQEKSVEILNNLDRESIDVCNFLTSEFNRGDVTKNYFFQFVFRSFYRLDNAGLSAEFKVKYFELMQQNRSLESIDPVPILEALNEILTLKKKNSFQFSFTTKMINLIDPSYPIYDSKVSKAIIGSATSAIGDFDDKLKDYSTRHEVISKTYAYVIERDFFASIFAEFDKSFPGNRLTEFKKLDFIFWSYGKLL</sequence>
<name>A0A2W7RGX3_9BACT</name>
<accession>A0A2W7RGX3</accession>
<dbReference type="AlphaFoldDB" id="A0A2W7RGX3"/>
<evidence type="ECO:0000313" key="2">
    <source>
        <dbReference type="Proteomes" id="UP000249115"/>
    </source>
</evidence>
<dbReference type="Proteomes" id="UP000249115">
    <property type="component" value="Unassembled WGS sequence"/>
</dbReference>